<evidence type="ECO:0008006" key="7">
    <source>
        <dbReference type="Google" id="ProtNLM"/>
    </source>
</evidence>
<dbReference type="Proteomes" id="UP000502504">
    <property type="component" value="Chromosome"/>
</dbReference>
<keyword evidence="5" id="KW-1185">Reference proteome</keyword>
<reference evidence="4 6" key="2">
    <citation type="submission" date="2020-03" db="EMBL/GenBank/DDBJ databases">
        <title>Is there a link between lipid content and antibiotic production in Streptomyces?</title>
        <authorList>
            <person name="David M."/>
            <person name="Lejeune C."/>
            <person name="Abreu S."/>
            <person name="Thibessard A."/>
            <person name="Leblond P."/>
            <person name="Chaminade P."/>
            <person name="Virolle M.-J."/>
        </authorList>
    </citation>
    <scope>NUCLEOTIDE SEQUENCE [LARGE SCALE GENOMIC DNA]</scope>
    <source>
        <strain evidence="4 6">DSM 41481</strain>
    </source>
</reference>
<dbReference type="PROSITE" id="PS51257">
    <property type="entry name" value="PROKAR_LIPOPROTEIN"/>
    <property type="match status" value="1"/>
</dbReference>
<sequence length="184" mass="17382">MRPKYVPVRLAATVLAVAAAAGCMSVGDGEDGRAKPSHSAGERGGKAHDGGPAGVGGGYMGAAGGDGKHGHGSGRGRPGASASGSGEPSEGASESASAGSGKPGKPGKSEQPGAPEPTKAQPPEPTRSPDPEPPAASPEPPAPSPEPTVAEPSSSAHESGGGTGGGSAPQLVEREPAPEAGVPA</sequence>
<evidence type="ECO:0000313" key="3">
    <source>
        <dbReference type="EMBL" id="OOQ49972.1"/>
    </source>
</evidence>
<feature type="chain" id="PRO_5042080351" description="Lipoprotein" evidence="2">
    <location>
        <begin position="21"/>
        <end position="184"/>
    </location>
</feature>
<feature type="compositionally biased region" description="Low complexity" evidence="1">
    <location>
        <begin position="78"/>
        <end position="100"/>
    </location>
</feature>
<evidence type="ECO:0000313" key="5">
    <source>
        <dbReference type="Proteomes" id="UP000190306"/>
    </source>
</evidence>
<feature type="compositionally biased region" description="Gly residues" evidence="1">
    <location>
        <begin position="51"/>
        <end position="65"/>
    </location>
</feature>
<accession>A0AAE6Y9C4</accession>
<feature type="compositionally biased region" description="Basic and acidic residues" evidence="1">
    <location>
        <begin position="30"/>
        <end position="49"/>
    </location>
</feature>
<name>A0AAE6Y9C4_STRAT</name>
<protein>
    <recommendedName>
        <fullName evidence="7">Lipoprotein</fullName>
    </recommendedName>
</protein>
<feature type="signal peptide" evidence="2">
    <location>
        <begin position="1"/>
        <end position="20"/>
    </location>
</feature>
<keyword evidence="2" id="KW-0732">Signal</keyword>
<organism evidence="4 6">
    <name type="scientific">Streptomyces antibioticus</name>
    <dbReference type="NCBI Taxonomy" id="1890"/>
    <lineage>
        <taxon>Bacteria</taxon>
        <taxon>Bacillati</taxon>
        <taxon>Actinomycetota</taxon>
        <taxon>Actinomycetes</taxon>
        <taxon>Kitasatosporales</taxon>
        <taxon>Streptomycetaceae</taxon>
        <taxon>Streptomyces</taxon>
    </lineage>
</organism>
<proteinExistence type="predicted"/>
<dbReference type="Proteomes" id="UP000190306">
    <property type="component" value="Chromosome"/>
</dbReference>
<feature type="region of interest" description="Disordered" evidence="1">
    <location>
        <begin position="25"/>
        <end position="184"/>
    </location>
</feature>
<dbReference type="AlphaFoldDB" id="A0AAE6Y9C4"/>
<evidence type="ECO:0000313" key="4">
    <source>
        <dbReference type="EMBL" id="QIT45385.1"/>
    </source>
</evidence>
<dbReference type="RefSeq" id="WP_078634033.1">
    <property type="nucleotide sequence ID" value="NZ_CM007717.1"/>
</dbReference>
<reference evidence="3 5" key="1">
    <citation type="submission" date="2015-07" db="EMBL/GenBank/DDBJ databases">
        <title>Draft Genome Sequence of Streptomyces antibioticus, IMRU 3720 reveals insights in the evolution of actinomycin biosynthetic gene clusters in Streptomyces.</title>
        <authorList>
            <person name="Crnovcic I."/>
            <person name="Ruckert C."/>
            <person name="Kalinowksi J."/>
            <person name="Keller U."/>
        </authorList>
    </citation>
    <scope>NUCLEOTIDE SEQUENCE [LARGE SCALE GENOMIC DNA]</scope>
    <source>
        <strain evidence="3 5">DSM 41481</strain>
    </source>
</reference>
<gene>
    <name evidence="3" type="ORF">AFM16_18780</name>
    <name evidence="4" type="ORF">HCX60_19065</name>
</gene>
<dbReference type="EMBL" id="CP050692">
    <property type="protein sequence ID" value="QIT45385.1"/>
    <property type="molecule type" value="Genomic_DNA"/>
</dbReference>
<evidence type="ECO:0000256" key="2">
    <source>
        <dbReference type="SAM" id="SignalP"/>
    </source>
</evidence>
<evidence type="ECO:0000313" key="6">
    <source>
        <dbReference type="Proteomes" id="UP000502504"/>
    </source>
</evidence>
<feature type="compositionally biased region" description="Low complexity" evidence="1">
    <location>
        <begin position="147"/>
        <end position="158"/>
    </location>
</feature>
<evidence type="ECO:0000256" key="1">
    <source>
        <dbReference type="SAM" id="MobiDB-lite"/>
    </source>
</evidence>
<dbReference type="EMBL" id="LHQL01000010">
    <property type="protein sequence ID" value="OOQ49972.1"/>
    <property type="molecule type" value="Genomic_DNA"/>
</dbReference>
<feature type="compositionally biased region" description="Pro residues" evidence="1">
    <location>
        <begin position="120"/>
        <end position="146"/>
    </location>
</feature>